<dbReference type="RefSeq" id="WP_058874451.1">
    <property type="nucleotide sequence ID" value="NZ_LQBK01000022.1"/>
</dbReference>
<evidence type="ECO:0000313" key="3">
    <source>
        <dbReference type="Proteomes" id="UP000053512"/>
    </source>
</evidence>
<reference evidence="3" key="1">
    <citation type="submission" date="2015-12" db="EMBL/GenBank/DDBJ databases">
        <authorList>
            <person name="Nair G.R."/>
            <person name="Kaur G."/>
            <person name="Mayilraj S."/>
        </authorList>
    </citation>
    <scope>NUCLEOTIDE SEQUENCE [LARGE SCALE GENOMIC DNA]</scope>
    <source>
        <strain evidence="3">CD08_4</strain>
    </source>
</reference>
<accession>A0A0W8I9W8</accession>
<dbReference type="InterPro" id="IPR004360">
    <property type="entry name" value="Glyas_Fos-R_dOase_dom"/>
</dbReference>
<protein>
    <submittedName>
        <fullName evidence="2">Bleomycin resistance protein</fullName>
    </submittedName>
</protein>
<proteinExistence type="predicted"/>
<comment type="caution">
    <text evidence="2">The sequence shown here is derived from an EMBL/GenBank/DDBJ whole genome shotgun (WGS) entry which is preliminary data.</text>
</comment>
<dbReference type="Proteomes" id="UP000053512">
    <property type="component" value="Unassembled WGS sequence"/>
</dbReference>
<evidence type="ECO:0000259" key="1">
    <source>
        <dbReference type="PROSITE" id="PS51819"/>
    </source>
</evidence>
<dbReference type="STRING" id="136273.GY22_09490"/>
<dbReference type="PANTHER" id="PTHR36437">
    <property type="entry name" value="GLYOXALASE/BLEOMYCIN RESISTANCE PROTEIN/DIOXYGENASE"/>
    <property type="match status" value="1"/>
</dbReference>
<feature type="domain" description="VOC" evidence="1">
    <location>
        <begin position="1"/>
        <end position="127"/>
    </location>
</feature>
<dbReference type="AlphaFoldDB" id="A0A0W8I9W8"/>
<gene>
    <name evidence="2" type="ORF">AVL61_06525</name>
</gene>
<name>A0A0W8I9W8_KOCRO</name>
<dbReference type="OrthoDB" id="197463at2"/>
<dbReference type="Gene3D" id="3.10.180.10">
    <property type="entry name" value="2,3-Dihydroxybiphenyl 1,2-Dioxygenase, domain 1"/>
    <property type="match status" value="1"/>
</dbReference>
<dbReference type="PANTHER" id="PTHR36437:SF2">
    <property type="entry name" value="GLYOXALASE_BLEOMYCIN RESISTANCE PROTEIN_DIOXYGENASE"/>
    <property type="match status" value="1"/>
</dbReference>
<sequence length="135" mass="14611">MIITTASIFVDDQQKALDFYTSTLGFQLKTYVPAGAHRWLTVVSPQAPEGVELLLEPSEHLAVRPFKEALVADGIPFNSFGVEDVQAEYERLVGLGVRFVQEPTAMGPVTAAILDDTCGNLIMIAEMTDPEAAGQ</sequence>
<dbReference type="Pfam" id="PF00903">
    <property type="entry name" value="Glyoxalase"/>
    <property type="match status" value="1"/>
</dbReference>
<organism evidence="2 3">
    <name type="scientific">Kocuria rosea subsp. polaris</name>
    <dbReference type="NCBI Taxonomy" id="136273"/>
    <lineage>
        <taxon>Bacteria</taxon>
        <taxon>Bacillati</taxon>
        <taxon>Actinomycetota</taxon>
        <taxon>Actinomycetes</taxon>
        <taxon>Micrococcales</taxon>
        <taxon>Micrococcaceae</taxon>
        <taxon>Kocuria</taxon>
    </lineage>
</organism>
<dbReference type="PROSITE" id="PS51819">
    <property type="entry name" value="VOC"/>
    <property type="match status" value="1"/>
</dbReference>
<evidence type="ECO:0000313" key="2">
    <source>
        <dbReference type="EMBL" id="KUG56703.1"/>
    </source>
</evidence>
<dbReference type="InterPro" id="IPR029068">
    <property type="entry name" value="Glyas_Bleomycin-R_OHBP_Dase"/>
</dbReference>
<dbReference type="EMBL" id="LQBK01000022">
    <property type="protein sequence ID" value="KUG56703.1"/>
    <property type="molecule type" value="Genomic_DNA"/>
</dbReference>
<dbReference type="SUPFAM" id="SSF54593">
    <property type="entry name" value="Glyoxalase/Bleomycin resistance protein/Dihydroxybiphenyl dioxygenase"/>
    <property type="match status" value="1"/>
</dbReference>
<dbReference type="InterPro" id="IPR037523">
    <property type="entry name" value="VOC_core"/>
</dbReference>
<dbReference type="CDD" id="cd07263">
    <property type="entry name" value="VOC_like"/>
    <property type="match status" value="1"/>
</dbReference>